<organism evidence="2 3">
    <name type="scientific">Micavibrio aeruginosavorus EPB</name>
    <dbReference type="NCBI Taxonomy" id="349215"/>
    <lineage>
        <taxon>Bacteria</taxon>
        <taxon>Pseudomonadati</taxon>
        <taxon>Bdellovibrionota</taxon>
        <taxon>Bdellovibrionia</taxon>
        <taxon>Bdellovibrionales</taxon>
        <taxon>Pseudobdellovibrionaceae</taxon>
        <taxon>Micavibrio</taxon>
    </lineage>
</organism>
<dbReference type="KEGG" id="man:A11S_1964"/>
<feature type="signal peptide" evidence="1">
    <location>
        <begin position="1"/>
        <end position="30"/>
    </location>
</feature>
<dbReference type="AlphaFoldDB" id="M4VJU1"/>
<reference evidence="2 3" key="1">
    <citation type="journal article" date="2013" name="ISME J.">
        <title>By their genes ye shall know them: genomic signatures of predatory bacteria.</title>
        <authorList>
            <person name="Pasternak Z."/>
            <person name="Pietrokovski S."/>
            <person name="Rotem O."/>
            <person name="Gophna U."/>
            <person name="Lurie-Weinberger M.N."/>
            <person name="Jurkevitch E."/>
        </authorList>
    </citation>
    <scope>NUCLEOTIDE SEQUENCE [LARGE SCALE GENOMIC DNA]</scope>
    <source>
        <strain evidence="2">EPB</strain>
    </source>
</reference>
<evidence type="ECO:0000256" key="1">
    <source>
        <dbReference type="SAM" id="SignalP"/>
    </source>
</evidence>
<name>M4VJU1_9BACT</name>
<proteinExistence type="predicted"/>
<dbReference type="EMBL" id="CP003538">
    <property type="protein sequence ID" value="AGH98765.1"/>
    <property type="molecule type" value="Genomic_DNA"/>
</dbReference>
<dbReference type="OrthoDB" id="9821745at2"/>
<gene>
    <name evidence="2" type="ORF">A11S_1964</name>
</gene>
<keyword evidence="1" id="KW-0732">Signal</keyword>
<sequence>MSSLNVSVMTKFLKAAALGTALAVAGGGCAAVGVGVPGGGDSVNTDLFKDEKDFLARMDKLKSVTGTDKVVTKTEVLNILGVKAKKLRNMDRSEIRGALEGTGPNAMPLVKSTLTADVLKCLQGSSFQYADDNGKYAFNNPIRWQKETKGFNYNVQMIFNTCSGKEPVVDTVLDSGGPTYSKRKKTVFDLINSDSFSLPGM</sequence>
<evidence type="ECO:0000313" key="2">
    <source>
        <dbReference type="EMBL" id="AGH98765.1"/>
    </source>
</evidence>
<accession>M4VJU1</accession>
<protein>
    <recommendedName>
        <fullName evidence="4">Lipoprotein</fullName>
    </recommendedName>
</protein>
<feature type="chain" id="PRO_5004060351" description="Lipoprotein" evidence="1">
    <location>
        <begin position="31"/>
        <end position="201"/>
    </location>
</feature>
<evidence type="ECO:0000313" key="3">
    <source>
        <dbReference type="Proteomes" id="UP000011932"/>
    </source>
</evidence>
<dbReference type="Proteomes" id="UP000011932">
    <property type="component" value="Chromosome"/>
</dbReference>
<evidence type="ECO:0008006" key="4">
    <source>
        <dbReference type="Google" id="ProtNLM"/>
    </source>
</evidence>
<dbReference type="HOGENOM" id="CLU_1364900_0_0_5"/>